<dbReference type="Gene3D" id="3.40.50.300">
    <property type="entry name" value="P-loop containing nucleotide triphosphate hydrolases"/>
    <property type="match status" value="1"/>
</dbReference>
<dbReference type="GO" id="GO:0005829">
    <property type="term" value="C:cytosol"/>
    <property type="evidence" value="ECO:0007669"/>
    <property type="project" value="TreeGrafter"/>
</dbReference>
<proteinExistence type="inferred from homology"/>
<evidence type="ECO:0000256" key="6">
    <source>
        <dbReference type="ARBA" id="ARBA00022777"/>
    </source>
</evidence>
<gene>
    <name evidence="12" type="ORF">ENT77_07220</name>
</gene>
<dbReference type="GO" id="GO:0005524">
    <property type="term" value="F:ATP binding"/>
    <property type="evidence" value="ECO:0007669"/>
    <property type="project" value="UniProtKB-KW"/>
</dbReference>
<dbReference type="AlphaFoldDB" id="A0A7C5RJA6"/>
<keyword evidence="3 10" id="KW-0237">DNA synthesis</keyword>
<keyword evidence="4 10" id="KW-0808">Transferase</keyword>
<keyword evidence="7 10" id="KW-0067">ATP-binding</keyword>
<evidence type="ECO:0000256" key="1">
    <source>
        <dbReference type="ARBA" id="ARBA00007587"/>
    </source>
</evidence>
<dbReference type="EMBL" id="DSZY01000031">
    <property type="protein sequence ID" value="HGU40972.1"/>
    <property type="molecule type" value="Genomic_DNA"/>
</dbReference>
<comment type="caution">
    <text evidence="12">The sequence shown here is derived from an EMBL/GenBank/DDBJ whole genome shotgun (WGS) entry which is preliminary data.</text>
</comment>
<evidence type="ECO:0000256" key="8">
    <source>
        <dbReference type="PIRSR" id="PIRSR035805-1"/>
    </source>
</evidence>
<dbReference type="InterPro" id="IPR001267">
    <property type="entry name" value="Thymidine_kinase"/>
</dbReference>
<evidence type="ECO:0000256" key="2">
    <source>
        <dbReference type="ARBA" id="ARBA00012118"/>
    </source>
</evidence>
<sequence length="175" mass="20046">MYSGKTTELLNFAEIYEIGRKNILLFKPRIDERYSKEHIVTHKLFKVVATPVASGEEILKHYQDFGKRVDAVFVDEVHFFEPSICKVLKEITQRGTDVYCAGLDMNYLWQPFETTALLLALADEVIKKKAVCELCGEYKATLSFKKESNGNIFDVGGKEKYIAVCKDCYNKVCNH</sequence>
<comment type="catalytic activity">
    <reaction evidence="10">
        <text>thymidine + ATP = dTMP + ADP + H(+)</text>
        <dbReference type="Rhea" id="RHEA:19129"/>
        <dbReference type="ChEBI" id="CHEBI:15378"/>
        <dbReference type="ChEBI" id="CHEBI:17748"/>
        <dbReference type="ChEBI" id="CHEBI:30616"/>
        <dbReference type="ChEBI" id="CHEBI:63528"/>
        <dbReference type="ChEBI" id="CHEBI:456216"/>
        <dbReference type="EC" id="2.7.1.21"/>
    </reaction>
</comment>
<dbReference type="PANTHER" id="PTHR11441:SF0">
    <property type="entry name" value="THYMIDINE KINASE, CYTOSOLIC"/>
    <property type="match status" value="1"/>
</dbReference>
<dbReference type="EC" id="2.7.1.21" evidence="2 10"/>
<dbReference type="PIRSF" id="PIRSF035805">
    <property type="entry name" value="TK_cell"/>
    <property type="match status" value="1"/>
</dbReference>
<dbReference type="InterPro" id="IPR020633">
    <property type="entry name" value="Thymidine_kinase_CS"/>
</dbReference>
<evidence type="ECO:0000256" key="4">
    <source>
        <dbReference type="ARBA" id="ARBA00022679"/>
    </source>
</evidence>
<dbReference type="Pfam" id="PF00265">
    <property type="entry name" value="TK"/>
    <property type="match status" value="1"/>
</dbReference>
<dbReference type="InterPro" id="IPR027417">
    <property type="entry name" value="P-loop_NTPase"/>
</dbReference>
<keyword evidence="5 10" id="KW-0547">Nucleotide-binding</keyword>
<evidence type="ECO:0000256" key="5">
    <source>
        <dbReference type="ARBA" id="ARBA00022741"/>
    </source>
</evidence>
<reference evidence="12" key="1">
    <citation type="journal article" date="2020" name="mSystems">
        <title>Genome- and Community-Level Interaction Insights into Carbon Utilization and Element Cycling Functions of Hydrothermarchaeota in Hydrothermal Sediment.</title>
        <authorList>
            <person name="Zhou Z."/>
            <person name="Liu Y."/>
            <person name="Xu W."/>
            <person name="Pan J."/>
            <person name="Luo Z.H."/>
            <person name="Li M."/>
        </authorList>
    </citation>
    <scope>NUCLEOTIDE SEQUENCE [LARGE SCALE GENOMIC DNA]</scope>
    <source>
        <strain evidence="12">SpSt-609</strain>
    </source>
</reference>
<dbReference type="PANTHER" id="PTHR11441">
    <property type="entry name" value="THYMIDINE KINASE"/>
    <property type="match status" value="1"/>
</dbReference>
<dbReference type="GO" id="GO:0046104">
    <property type="term" value="P:thymidine metabolic process"/>
    <property type="evidence" value="ECO:0007669"/>
    <property type="project" value="TreeGrafter"/>
</dbReference>
<name>A0A7C5RJA6_9BACT</name>
<feature type="binding site" evidence="9">
    <location>
        <position position="161"/>
    </location>
    <ligand>
        <name>substrate</name>
    </ligand>
</feature>
<protein>
    <recommendedName>
        <fullName evidence="2 10">Thymidine kinase</fullName>
        <ecNumber evidence="2 10">2.7.1.21</ecNumber>
    </recommendedName>
</protein>
<dbReference type="Gene3D" id="3.30.60.20">
    <property type="match status" value="1"/>
</dbReference>
<evidence type="ECO:0000256" key="11">
    <source>
        <dbReference type="RuleBase" id="RU004165"/>
    </source>
</evidence>
<accession>A0A7C5RJA6</accession>
<dbReference type="SUPFAM" id="SSF57716">
    <property type="entry name" value="Glucocorticoid receptor-like (DNA-binding domain)"/>
    <property type="match status" value="1"/>
</dbReference>
<evidence type="ECO:0000256" key="3">
    <source>
        <dbReference type="ARBA" id="ARBA00022634"/>
    </source>
</evidence>
<dbReference type="SUPFAM" id="SSF52540">
    <property type="entry name" value="P-loop containing nucleoside triphosphate hydrolases"/>
    <property type="match status" value="1"/>
</dbReference>
<evidence type="ECO:0000256" key="7">
    <source>
        <dbReference type="ARBA" id="ARBA00022840"/>
    </source>
</evidence>
<evidence type="ECO:0000313" key="12">
    <source>
        <dbReference type="EMBL" id="HGU40972.1"/>
    </source>
</evidence>
<organism evidence="12">
    <name type="scientific">Fervidobacterium thailandense</name>
    <dbReference type="NCBI Taxonomy" id="1008305"/>
    <lineage>
        <taxon>Bacteria</taxon>
        <taxon>Thermotogati</taxon>
        <taxon>Thermotogota</taxon>
        <taxon>Thermotogae</taxon>
        <taxon>Thermotogales</taxon>
        <taxon>Fervidobacteriaceae</taxon>
        <taxon>Fervidobacterium</taxon>
    </lineage>
</organism>
<evidence type="ECO:0000256" key="9">
    <source>
        <dbReference type="PIRSR" id="PIRSR035805-2"/>
    </source>
</evidence>
<feature type="active site" description="Proton acceptor" evidence="8">
    <location>
        <position position="76"/>
    </location>
</feature>
<evidence type="ECO:0000256" key="10">
    <source>
        <dbReference type="RuleBase" id="RU000544"/>
    </source>
</evidence>
<keyword evidence="6 10" id="KW-0418">Kinase</keyword>
<comment type="similarity">
    <text evidence="1 11">Belongs to the thymidine kinase family.</text>
</comment>
<dbReference type="GO" id="GO:0004797">
    <property type="term" value="F:thymidine kinase activity"/>
    <property type="evidence" value="ECO:0007669"/>
    <property type="project" value="UniProtKB-EC"/>
</dbReference>
<dbReference type="PROSITE" id="PS00603">
    <property type="entry name" value="TK_CELLULAR_TYPE"/>
    <property type="match status" value="1"/>
</dbReference>
<dbReference type="GO" id="GO:0071897">
    <property type="term" value="P:DNA biosynthetic process"/>
    <property type="evidence" value="ECO:0007669"/>
    <property type="project" value="UniProtKB-KW"/>
</dbReference>